<dbReference type="PANTHER" id="PTHR31009">
    <property type="entry name" value="S-ADENOSYL-L-METHIONINE:CARBOXYL METHYLTRANSFERASE FAMILY PROTEIN"/>
    <property type="match status" value="1"/>
</dbReference>
<keyword evidence="2" id="KW-0460">Magnesium</keyword>
<comment type="caution">
    <text evidence="3">The sequence shown here is derived from an EMBL/GenBank/DDBJ whole genome shotgun (WGS) entry which is preliminary data.</text>
</comment>
<gene>
    <name evidence="3" type="ORF">GGR44_002435</name>
</gene>
<evidence type="ECO:0000313" key="3">
    <source>
        <dbReference type="EMBL" id="MBB3982769.1"/>
    </source>
</evidence>
<name>A0A7W6DPK9_9SPHN</name>
<keyword evidence="4" id="KW-1185">Reference proteome</keyword>
<proteinExistence type="predicted"/>
<dbReference type="EMBL" id="JACIEB010000005">
    <property type="protein sequence ID" value="MBB3982769.1"/>
    <property type="molecule type" value="Genomic_DNA"/>
</dbReference>
<dbReference type="Pfam" id="PF03492">
    <property type="entry name" value="Methyltransf_7"/>
    <property type="match status" value="1"/>
</dbReference>
<dbReference type="InterPro" id="IPR042086">
    <property type="entry name" value="MeTrfase_capping"/>
</dbReference>
<evidence type="ECO:0000256" key="1">
    <source>
        <dbReference type="ARBA" id="ARBA00022723"/>
    </source>
</evidence>
<dbReference type="GO" id="GO:0046872">
    <property type="term" value="F:metal ion binding"/>
    <property type="evidence" value="ECO:0007669"/>
    <property type="project" value="UniProtKB-KW"/>
</dbReference>
<dbReference type="InterPro" id="IPR029063">
    <property type="entry name" value="SAM-dependent_MTases_sf"/>
</dbReference>
<dbReference type="Gene3D" id="3.40.50.150">
    <property type="entry name" value="Vaccinia Virus protein VP39"/>
    <property type="match status" value="1"/>
</dbReference>
<dbReference type="Gene3D" id="1.10.1200.270">
    <property type="entry name" value="Methyltransferase, alpha-helical capping domain"/>
    <property type="match status" value="1"/>
</dbReference>
<keyword evidence="1" id="KW-0479">Metal-binding</keyword>
<dbReference type="EC" id="2.1.1.79" evidence="3"/>
<dbReference type="AlphaFoldDB" id="A0A7W6DPK9"/>
<organism evidence="3 4">
    <name type="scientific">Sphingobium fontiphilum</name>
    <dbReference type="NCBI Taxonomy" id="944425"/>
    <lineage>
        <taxon>Bacteria</taxon>
        <taxon>Pseudomonadati</taxon>
        <taxon>Pseudomonadota</taxon>
        <taxon>Alphaproteobacteria</taxon>
        <taxon>Sphingomonadales</taxon>
        <taxon>Sphingomonadaceae</taxon>
        <taxon>Sphingobium</taxon>
    </lineage>
</organism>
<accession>A0A7W6DPK9</accession>
<reference evidence="3 4" key="1">
    <citation type="submission" date="2020-08" db="EMBL/GenBank/DDBJ databases">
        <title>Genomic Encyclopedia of Type Strains, Phase IV (KMG-IV): sequencing the most valuable type-strain genomes for metagenomic binning, comparative biology and taxonomic classification.</title>
        <authorList>
            <person name="Goeker M."/>
        </authorList>
    </citation>
    <scope>NUCLEOTIDE SEQUENCE [LARGE SCALE GENOMIC DNA]</scope>
    <source>
        <strain evidence="3 4">DSM 29348</strain>
    </source>
</reference>
<sequence>MSHDAPAPTAAMQGGGFYNRNSALQAANLGSALPLFLAAAAEYPVAAASPTPFGIADYGASQGRNSMIPMAAAIDTLRPRIGPDRPIVISHVDLPSNDFTSLFTVLDEDPASYLAGRANVYPMAIGRSHFSEVLPVHSIDLGWTSNALHWMSRNPCAVPDHGWGVFSADPAVRAAIDAQLDADWVAFLHARAREMRPGGRLVCQFMGRGPDSHGFEWMANAFWQSWVDTADAGLLSQGELERISAPSAGRSAAQIEAPFRDGRVTGLRLADLATVQAPDPYWDAYRNSGDAVQLGRVWADMMRAANGPSFAAALDPGRDRGTVLDAVTEALAARIAADPQQNRSFNVIVVIEASGAA</sequence>
<keyword evidence="3" id="KW-0808">Transferase</keyword>
<dbReference type="GO" id="GO:0032259">
    <property type="term" value="P:methylation"/>
    <property type="evidence" value="ECO:0007669"/>
    <property type="project" value="UniProtKB-KW"/>
</dbReference>
<keyword evidence="3" id="KW-0489">Methyltransferase</keyword>
<dbReference type="SUPFAM" id="SSF53335">
    <property type="entry name" value="S-adenosyl-L-methionine-dependent methyltransferases"/>
    <property type="match status" value="1"/>
</dbReference>
<evidence type="ECO:0000256" key="2">
    <source>
        <dbReference type="ARBA" id="ARBA00022842"/>
    </source>
</evidence>
<dbReference type="GO" id="GO:0008825">
    <property type="term" value="F:cyclopropane-fatty-acyl-phospholipid synthase activity"/>
    <property type="evidence" value="ECO:0007669"/>
    <property type="project" value="UniProtKB-EC"/>
</dbReference>
<protein>
    <submittedName>
        <fullName evidence="3">Cyclopropane-fatty-acyl-phospholipid synthase</fullName>
        <ecNumber evidence="3">2.1.1.79</ecNumber>
    </submittedName>
</protein>
<dbReference type="InterPro" id="IPR005299">
    <property type="entry name" value="MeTrfase_7"/>
</dbReference>
<evidence type="ECO:0000313" key="4">
    <source>
        <dbReference type="Proteomes" id="UP000552757"/>
    </source>
</evidence>
<dbReference type="Proteomes" id="UP000552757">
    <property type="component" value="Unassembled WGS sequence"/>
</dbReference>